<feature type="binding site" evidence="3">
    <location>
        <position position="278"/>
    </location>
    <ligand>
        <name>Zn(2+)</name>
        <dbReference type="ChEBI" id="CHEBI:29105"/>
    </ligand>
</feature>
<feature type="binding site" evidence="3">
    <location>
        <position position="273"/>
    </location>
    <ligand>
        <name>Zn(2+)</name>
        <dbReference type="ChEBI" id="CHEBI:29105"/>
    </ligand>
</feature>
<dbReference type="Gene3D" id="2.40.50.140">
    <property type="entry name" value="Nucleic acid-binding proteins"/>
    <property type="match status" value="1"/>
</dbReference>
<dbReference type="PROSITE" id="PS51721">
    <property type="entry name" value="G_CP"/>
    <property type="match status" value="1"/>
</dbReference>
<evidence type="ECO:0000259" key="5">
    <source>
        <dbReference type="PROSITE" id="PS51721"/>
    </source>
</evidence>
<dbReference type="InterPro" id="IPR012340">
    <property type="entry name" value="NA-bd_OB-fold"/>
</dbReference>
<keyword evidence="3" id="KW-0479">Metal-binding</keyword>
<feature type="binding site" evidence="3">
    <location>
        <position position="286"/>
    </location>
    <ligand>
        <name>Zn(2+)</name>
        <dbReference type="ChEBI" id="CHEBI:29105"/>
    </ligand>
</feature>
<dbReference type="Gene3D" id="3.40.50.300">
    <property type="entry name" value="P-loop containing nucleotide triphosphate hydrolases"/>
    <property type="match status" value="1"/>
</dbReference>
<keyword evidence="3" id="KW-0963">Cytoplasm</keyword>
<feature type="domain" description="EngC GTPase" evidence="4">
    <location>
        <begin position="100"/>
        <end position="246"/>
    </location>
</feature>
<keyword evidence="2 3" id="KW-0342">GTP-binding</keyword>
<dbReference type="InterPro" id="IPR004881">
    <property type="entry name" value="Ribosome_biogen_GTPase_RsgA"/>
</dbReference>
<keyword evidence="7" id="KW-1185">Reference proteome</keyword>
<feature type="binding site" evidence="3">
    <location>
        <begin position="191"/>
        <end position="199"/>
    </location>
    <ligand>
        <name>GTP</name>
        <dbReference type="ChEBI" id="CHEBI:37565"/>
    </ligand>
</feature>
<proteinExistence type="inferred from homology"/>
<evidence type="ECO:0000313" key="6">
    <source>
        <dbReference type="EMBL" id="MFG3818957.1"/>
    </source>
</evidence>
<dbReference type="NCBIfam" id="NF008932">
    <property type="entry name" value="PRK12289.1"/>
    <property type="match status" value="1"/>
</dbReference>
<comment type="similarity">
    <text evidence="3">Belongs to the TRAFAC class YlqF/YawG GTPase family. RsgA subfamily.</text>
</comment>
<evidence type="ECO:0000256" key="1">
    <source>
        <dbReference type="ARBA" id="ARBA00022741"/>
    </source>
</evidence>
<dbReference type="InterPro" id="IPR030378">
    <property type="entry name" value="G_CP_dom"/>
</dbReference>
<dbReference type="PROSITE" id="PS50936">
    <property type="entry name" value="ENGC_GTPASE"/>
    <property type="match status" value="1"/>
</dbReference>
<keyword evidence="1 3" id="KW-0547">Nucleotide-binding</keyword>
<dbReference type="EMBL" id="JAZAQF010000086">
    <property type="protein sequence ID" value="MFG3818957.1"/>
    <property type="molecule type" value="Genomic_DNA"/>
</dbReference>
<evidence type="ECO:0000256" key="3">
    <source>
        <dbReference type="HAMAP-Rule" id="MF_01820"/>
    </source>
</evidence>
<keyword evidence="3 6" id="KW-0378">Hydrolase</keyword>
<accession>A0ABW7CD97</accession>
<reference evidence="7" key="1">
    <citation type="journal article" date="2024" name="Algal Res.">
        <title>Biochemical, toxicological and genomic investigation of a high-biomass producing Limnothrix strain isolated from Italian shallow drinking water reservoir.</title>
        <authorList>
            <person name="Simonazzi M."/>
            <person name="Shishido T.K."/>
            <person name="Delbaje E."/>
            <person name="Wahlsten M."/>
            <person name="Fewer D.P."/>
            <person name="Sivonen K."/>
            <person name="Pezzolesi L."/>
            <person name="Pistocchi R."/>
        </authorList>
    </citation>
    <scope>NUCLEOTIDE SEQUENCE [LARGE SCALE GENOMIC DNA]</scope>
    <source>
        <strain evidence="7">LRLZ20PSL1</strain>
    </source>
</reference>
<dbReference type="InterPro" id="IPR027417">
    <property type="entry name" value="P-loop_NTPase"/>
</dbReference>
<keyword evidence="3" id="KW-0690">Ribosome biogenesis</keyword>
<dbReference type="PANTHER" id="PTHR32120">
    <property type="entry name" value="SMALL RIBOSOMAL SUBUNIT BIOGENESIS GTPASE RSGA"/>
    <property type="match status" value="1"/>
</dbReference>
<evidence type="ECO:0000259" key="4">
    <source>
        <dbReference type="PROSITE" id="PS50936"/>
    </source>
</evidence>
<dbReference type="CDD" id="cd01854">
    <property type="entry name" value="YjeQ_EngC"/>
    <property type="match status" value="1"/>
</dbReference>
<dbReference type="InterPro" id="IPR010914">
    <property type="entry name" value="RsgA_GTPase_dom"/>
</dbReference>
<evidence type="ECO:0000256" key="2">
    <source>
        <dbReference type="ARBA" id="ARBA00023134"/>
    </source>
</evidence>
<evidence type="ECO:0000313" key="7">
    <source>
        <dbReference type="Proteomes" id="UP001604335"/>
    </source>
</evidence>
<dbReference type="Proteomes" id="UP001604335">
    <property type="component" value="Unassembled WGS sequence"/>
</dbReference>
<gene>
    <name evidence="3 6" type="primary">rsgA</name>
    <name evidence="6" type="ORF">VPK24_15040</name>
</gene>
<protein>
    <recommendedName>
        <fullName evidence="3">Small ribosomal subunit biogenesis GTPase RsgA</fullName>
        <ecNumber evidence="3">3.6.1.-</ecNumber>
    </recommendedName>
</protein>
<comment type="cofactor">
    <cofactor evidence="3">
        <name>Zn(2+)</name>
        <dbReference type="ChEBI" id="CHEBI:29105"/>
    </cofactor>
    <text evidence="3">Binds 1 zinc ion per subunit.</text>
</comment>
<dbReference type="NCBIfam" id="TIGR00157">
    <property type="entry name" value="ribosome small subunit-dependent GTPase A"/>
    <property type="match status" value="1"/>
</dbReference>
<dbReference type="EC" id="3.6.1.-" evidence="3"/>
<dbReference type="HAMAP" id="MF_01820">
    <property type="entry name" value="GTPase_RsgA"/>
    <property type="match status" value="1"/>
</dbReference>
<keyword evidence="3" id="KW-0699">rRNA-binding</keyword>
<comment type="caution">
    <text evidence="6">The sequence shown here is derived from an EMBL/GenBank/DDBJ whole genome shotgun (WGS) entry which is preliminary data.</text>
</comment>
<feature type="binding site" evidence="3">
    <location>
        <position position="280"/>
    </location>
    <ligand>
        <name>Zn(2+)</name>
        <dbReference type="ChEBI" id="CHEBI:29105"/>
    </ligand>
</feature>
<keyword evidence="3" id="KW-0694">RNA-binding</keyword>
<organism evidence="6 7">
    <name type="scientific">Limnothrix redekei LRLZ20PSL1</name>
    <dbReference type="NCBI Taxonomy" id="3112953"/>
    <lineage>
        <taxon>Bacteria</taxon>
        <taxon>Bacillati</taxon>
        <taxon>Cyanobacteriota</taxon>
        <taxon>Cyanophyceae</taxon>
        <taxon>Pseudanabaenales</taxon>
        <taxon>Pseudanabaenaceae</taxon>
        <taxon>Limnothrix</taxon>
    </lineage>
</organism>
<comment type="subunit">
    <text evidence="3">Monomer. Associates with 30S ribosomal subunit, binds 16S rRNA.</text>
</comment>
<dbReference type="SUPFAM" id="SSF50249">
    <property type="entry name" value="Nucleic acid-binding proteins"/>
    <property type="match status" value="1"/>
</dbReference>
<keyword evidence="3" id="KW-0862">Zinc</keyword>
<dbReference type="SUPFAM" id="SSF52540">
    <property type="entry name" value="P-loop containing nucleoside triphosphate hydrolases"/>
    <property type="match status" value="1"/>
</dbReference>
<comment type="subcellular location">
    <subcellularLocation>
        <location evidence="3">Cytoplasm</location>
    </subcellularLocation>
</comment>
<dbReference type="Gene3D" id="1.10.40.50">
    <property type="entry name" value="Probable gtpase engc, domain 3"/>
    <property type="match status" value="1"/>
</dbReference>
<dbReference type="PANTHER" id="PTHR32120:SF11">
    <property type="entry name" value="SMALL RIBOSOMAL SUBUNIT BIOGENESIS GTPASE RSGA 1, MITOCHONDRIAL-RELATED"/>
    <property type="match status" value="1"/>
</dbReference>
<dbReference type="RefSeq" id="WP_393014597.1">
    <property type="nucleotide sequence ID" value="NZ_JAZAQF010000086.1"/>
</dbReference>
<dbReference type="Pfam" id="PF03193">
    <property type="entry name" value="RsgA_GTPase"/>
    <property type="match status" value="1"/>
</dbReference>
<comment type="function">
    <text evidence="3">One of several proteins that assist in the late maturation steps of the functional core of the 30S ribosomal subunit. Helps release RbfA from mature subunits. May play a role in the assembly of ribosomal proteins into the subunit. Circularly permuted GTPase that catalyzes slow GTP hydrolysis, GTPase activity is stimulated by the 30S ribosomal subunit.</text>
</comment>
<feature type="binding site" evidence="3">
    <location>
        <begin position="140"/>
        <end position="143"/>
    </location>
    <ligand>
        <name>GTP</name>
        <dbReference type="ChEBI" id="CHEBI:37565"/>
    </ligand>
</feature>
<sequence length="361" mass="40339">MTGQATTPSSEPIAIERLTGTVLAVQANYYWVQLDPGSPIPATCATQRLLCLRRARLKKVGQQVAVGDRVVVVEPDWQGQRGAIEEVLPRRSWLDRPPVANVDRVLLVFALAEPTLDPHQLSRFLVKAESTGLAVTLCLNKRDLLSAADCQQWRDRLRNWGYDPLLISVYQKQGLQTLHEALSGQTTVVAGPSGVGKSSTIGALIGTDLRTAAVSGKLARGRHTTRHVELFELPDGGLLADTPGFNQPQLTCGPAAIPALFPEIQQRLAIAPCRYGDCRHHNEPDCAVRGDWERYPFYLELLEEAIDYEAAQERQRQTESSFKRKIQRDGREVLEPRLNSKRFRRTSRRLQHQAIEETDDL</sequence>
<feature type="domain" description="CP-type G" evidence="5">
    <location>
        <begin position="91"/>
        <end position="248"/>
    </location>
</feature>
<dbReference type="GO" id="GO:0016787">
    <property type="term" value="F:hydrolase activity"/>
    <property type="evidence" value="ECO:0007669"/>
    <property type="project" value="UniProtKB-KW"/>
</dbReference>
<name>A0ABW7CD97_9CYAN</name>